<accession>A0A8J2WEY2</accession>
<evidence type="ECO:0000256" key="8">
    <source>
        <dbReference type="ARBA" id="ARBA00022763"/>
    </source>
</evidence>
<organism evidence="16 17">
    <name type="scientific">Daphnia galeata</name>
    <dbReference type="NCBI Taxonomy" id="27404"/>
    <lineage>
        <taxon>Eukaryota</taxon>
        <taxon>Metazoa</taxon>
        <taxon>Ecdysozoa</taxon>
        <taxon>Arthropoda</taxon>
        <taxon>Crustacea</taxon>
        <taxon>Branchiopoda</taxon>
        <taxon>Diplostraca</taxon>
        <taxon>Cladocera</taxon>
        <taxon>Anomopoda</taxon>
        <taxon>Daphniidae</taxon>
        <taxon>Daphnia</taxon>
    </lineage>
</organism>
<evidence type="ECO:0000256" key="11">
    <source>
        <dbReference type="ARBA" id="ARBA00023242"/>
    </source>
</evidence>
<dbReference type="InterPro" id="IPR020472">
    <property type="entry name" value="WD40_PAC1"/>
</dbReference>
<keyword evidence="9" id="KW-0833">Ubl conjugation pathway</keyword>
<feature type="repeat" description="WD" evidence="15">
    <location>
        <begin position="243"/>
        <end position="284"/>
    </location>
</feature>
<dbReference type="PROSITE" id="PS00678">
    <property type="entry name" value="WD_REPEATS_1"/>
    <property type="match status" value="2"/>
</dbReference>
<name>A0A8J2WEY2_9CRUS</name>
<protein>
    <recommendedName>
        <fullName evidence="14">DNA excision repair protein ERCC-8</fullName>
    </recommendedName>
</protein>
<feature type="repeat" description="WD" evidence="15">
    <location>
        <begin position="332"/>
        <end position="373"/>
    </location>
</feature>
<feature type="repeat" description="WD" evidence="15">
    <location>
        <begin position="98"/>
        <end position="131"/>
    </location>
</feature>
<dbReference type="GO" id="GO:0009416">
    <property type="term" value="P:response to light stimulus"/>
    <property type="evidence" value="ECO:0007669"/>
    <property type="project" value="UniProtKB-ARBA"/>
</dbReference>
<evidence type="ECO:0000256" key="7">
    <source>
        <dbReference type="ARBA" id="ARBA00022737"/>
    </source>
</evidence>
<keyword evidence="8" id="KW-0227">DNA damage</keyword>
<gene>
    <name evidence="16" type="ORF">DGAL_LOCUS1135</name>
</gene>
<keyword evidence="5" id="KW-0597">Phosphoprotein</keyword>
<dbReference type="FunFam" id="2.130.10.10:FF:000130">
    <property type="entry name" value="DNA excision repair protein ERCC-8"/>
    <property type="match status" value="1"/>
</dbReference>
<evidence type="ECO:0000256" key="5">
    <source>
        <dbReference type="ARBA" id="ARBA00022553"/>
    </source>
</evidence>
<evidence type="ECO:0000256" key="14">
    <source>
        <dbReference type="ARBA" id="ARBA00071995"/>
    </source>
</evidence>
<dbReference type="PROSITE" id="PS50082">
    <property type="entry name" value="WD_REPEATS_2"/>
    <property type="match status" value="4"/>
</dbReference>
<dbReference type="InterPro" id="IPR019775">
    <property type="entry name" value="WD40_repeat_CS"/>
</dbReference>
<dbReference type="SMART" id="SM00320">
    <property type="entry name" value="WD40"/>
    <property type="match status" value="5"/>
</dbReference>
<dbReference type="InterPro" id="IPR015943">
    <property type="entry name" value="WD40/YVTN_repeat-like_dom_sf"/>
</dbReference>
<dbReference type="GO" id="GO:0031464">
    <property type="term" value="C:Cul4A-RING E3 ubiquitin ligase complex"/>
    <property type="evidence" value="ECO:0007669"/>
    <property type="project" value="TreeGrafter"/>
</dbReference>
<dbReference type="AlphaFoldDB" id="A0A8J2WEY2"/>
<keyword evidence="6 15" id="KW-0853">WD repeat</keyword>
<dbReference type="GO" id="GO:0000109">
    <property type="term" value="C:nucleotide-excision repair complex"/>
    <property type="evidence" value="ECO:0007669"/>
    <property type="project" value="TreeGrafter"/>
</dbReference>
<evidence type="ECO:0000256" key="6">
    <source>
        <dbReference type="ARBA" id="ARBA00022574"/>
    </source>
</evidence>
<proteinExistence type="predicted"/>
<reference evidence="16" key="1">
    <citation type="submission" date="2021-11" db="EMBL/GenBank/DDBJ databases">
        <authorList>
            <person name="Schell T."/>
        </authorList>
    </citation>
    <scope>NUCLEOTIDE SEQUENCE</scope>
    <source>
        <strain evidence="16">M5</strain>
    </source>
</reference>
<keyword evidence="7" id="KW-0677">Repeat</keyword>
<dbReference type="PANTHER" id="PTHR46202">
    <property type="entry name" value="DNA EXCISION REPAIR PROTEIN ERCC-8"/>
    <property type="match status" value="1"/>
</dbReference>
<feature type="repeat" description="WD" evidence="15">
    <location>
        <begin position="185"/>
        <end position="220"/>
    </location>
</feature>
<dbReference type="PROSITE" id="PS50294">
    <property type="entry name" value="WD_REPEATS_REGION"/>
    <property type="match status" value="3"/>
</dbReference>
<dbReference type="GO" id="GO:0016363">
    <property type="term" value="C:nuclear matrix"/>
    <property type="evidence" value="ECO:0007669"/>
    <property type="project" value="UniProtKB-SubCell"/>
</dbReference>
<keyword evidence="11" id="KW-0539">Nucleus</keyword>
<dbReference type="Pfam" id="PF00400">
    <property type="entry name" value="WD40"/>
    <property type="match status" value="5"/>
</dbReference>
<evidence type="ECO:0000256" key="4">
    <source>
        <dbReference type="ARBA" id="ARBA00022454"/>
    </source>
</evidence>
<dbReference type="GO" id="GO:0043161">
    <property type="term" value="P:proteasome-mediated ubiquitin-dependent protein catabolic process"/>
    <property type="evidence" value="ECO:0007669"/>
    <property type="project" value="TreeGrafter"/>
</dbReference>
<dbReference type="OrthoDB" id="427795at2759"/>
<evidence type="ECO:0000256" key="9">
    <source>
        <dbReference type="ARBA" id="ARBA00022786"/>
    </source>
</evidence>
<dbReference type="InterPro" id="IPR042238">
    <property type="entry name" value="Rad28/ERCC8/Ckn1/ATCSA-1"/>
</dbReference>
<keyword evidence="17" id="KW-1185">Reference proteome</keyword>
<evidence type="ECO:0000256" key="2">
    <source>
        <dbReference type="ARBA" id="ARBA00004286"/>
    </source>
</evidence>
<dbReference type="PANTHER" id="PTHR46202:SF1">
    <property type="entry name" value="DNA EXCISION REPAIR PROTEIN ERCC-8"/>
    <property type="match status" value="1"/>
</dbReference>
<comment type="function">
    <text evidence="12">Substrate-recognition component of the CSA complex, a DCX (DDB1-CUL4-X-box) E3 ubiquitin-protein ligase complex, involved in transcription-coupled nucleotide excision repair (TC-NER), a process during which RNA polymerase II-blocking lesions are rapidly removed from the transcribed strand of active genes. Following recruitment to lesion-stalled RNA polymerase II (Pol II), the CSA complex mediates ubiquitination of Pol II subunit POLR2A/RPB1 at 'Lys-1268', a critical TC-NER checkpoint, governing RNA Pol II stability and initiating DNA damage excision by TFIIH recruitment. The CSA complex also promotes the ubiquitination and subsequent proteasomal degradation of ERCC6/CSB in a UV-dependent manner; ERCC6 degradation is essential for the recovery of RNA synthesis after transcription-coupled repair. Also plays a role in DNA double-strand breaks (DSSBs) repair by non-homologous end joining (NHEJ).</text>
</comment>
<evidence type="ECO:0000256" key="13">
    <source>
        <dbReference type="ARBA" id="ARBA00062934"/>
    </source>
</evidence>
<dbReference type="EMBL" id="CAKKLH010000013">
    <property type="protein sequence ID" value="CAH0099027.1"/>
    <property type="molecule type" value="Genomic_DNA"/>
</dbReference>
<dbReference type="SUPFAM" id="SSF50978">
    <property type="entry name" value="WD40 repeat-like"/>
    <property type="match status" value="1"/>
</dbReference>
<evidence type="ECO:0000313" key="17">
    <source>
        <dbReference type="Proteomes" id="UP000789390"/>
    </source>
</evidence>
<dbReference type="Gene3D" id="2.130.10.10">
    <property type="entry name" value="YVTN repeat-like/Quinoprotein amine dehydrogenase"/>
    <property type="match status" value="1"/>
</dbReference>
<comment type="subcellular location">
    <subcellularLocation>
        <location evidence="2">Chromosome</location>
    </subcellularLocation>
    <subcellularLocation>
        <location evidence="1">Nucleus matrix</location>
    </subcellularLocation>
</comment>
<dbReference type="InterPro" id="IPR001680">
    <property type="entry name" value="WD40_rpt"/>
</dbReference>
<dbReference type="GO" id="GO:0006283">
    <property type="term" value="P:transcription-coupled nucleotide-excision repair"/>
    <property type="evidence" value="ECO:0007669"/>
    <property type="project" value="InterPro"/>
</dbReference>
<comment type="subunit">
    <text evidence="13">Part of the CSA complex (also named DCX(ERCC8) complex), a DCX E3 ubiquitin-protein ligase complex containing ERCC8, RBX1, DDB1 and CUL4A; the CSA complex interacts with RNA polymerase II; upon UV irradiation it interacts with the COP9 signalosome and preferentially with the hyperphosphorylated form of RNA polymerase II. Interacts with ERCC6/CSB (via CIM motif); promoting recruitment to lesion-stalled RNA polymerase II (Pol II). Interacts with KIAA1530/UVSSA. Interacts with a subunit of RNA polymerase II TFIIH.</text>
</comment>
<evidence type="ECO:0000313" key="16">
    <source>
        <dbReference type="EMBL" id="CAH0099027.1"/>
    </source>
</evidence>
<dbReference type="Proteomes" id="UP000789390">
    <property type="component" value="Unassembled WGS sequence"/>
</dbReference>
<evidence type="ECO:0000256" key="3">
    <source>
        <dbReference type="ARBA" id="ARBA00004906"/>
    </source>
</evidence>
<dbReference type="InterPro" id="IPR036322">
    <property type="entry name" value="WD40_repeat_dom_sf"/>
</dbReference>
<sequence length="403" mass="44910">MNDVKAICSLKTGLLDARKFRSSHATKRISALRLSNFQEVENSHSAGINTIDLDKVEGRYLLSGGADGSIHIHDVFNLTGNFQFTCKNVGKIDRQSNHHCHKYSVECVQWYPLDTGMFLSSGMDKNLKIWDANAQVPADVVLVNGKIYHHHMSPNATQHNLVAVASTANQVFLADLRSGSTTHELRSHSSSILSVKWSPMQEFQLASGSMDNRLLMWDVRAARSCLFSMDQYNGRNHADVEKTTAHNGNVHGLSFTADGLFLISVGTDSRMRLWNTETGRNEMVNYGKISMESKKGTRFDISSDTEPQMIFVPSQGNILVYELTTGVKRATLLGHYNTVTCCAYNENLQTLYSGANDRNILVWASESSQTMREDPINKETALGPRSIIPRRNLTEDAWSSDEG</sequence>
<keyword evidence="4" id="KW-0158">Chromosome</keyword>
<keyword evidence="10" id="KW-0234">DNA repair</keyword>
<dbReference type="GO" id="GO:0000209">
    <property type="term" value="P:protein polyubiquitination"/>
    <property type="evidence" value="ECO:0007669"/>
    <property type="project" value="TreeGrafter"/>
</dbReference>
<dbReference type="GO" id="GO:0005694">
    <property type="term" value="C:chromosome"/>
    <property type="evidence" value="ECO:0007669"/>
    <property type="project" value="UniProtKB-SubCell"/>
</dbReference>
<comment type="pathway">
    <text evidence="3">Protein modification; protein ubiquitination.</text>
</comment>
<dbReference type="PRINTS" id="PR00320">
    <property type="entry name" value="GPROTEINBRPT"/>
</dbReference>
<evidence type="ECO:0000256" key="1">
    <source>
        <dbReference type="ARBA" id="ARBA00004109"/>
    </source>
</evidence>
<evidence type="ECO:0000256" key="10">
    <source>
        <dbReference type="ARBA" id="ARBA00023204"/>
    </source>
</evidence>
<evidence type="ECO:0000256" key="15">
    <source>
        <dbReference type="PROSITE-ProRule" id="PRU00221"/>
    </source>
</evidence>
<evidence type="ECO:0000256" key="12">
    <source>
        <dbReference type="ARBA" id="ARBA00054544"/>
    </source>
</evidence>
<comment type="caution">
    <text evidence="16">The sequence shown here is derived from an EMBL/GenBank/DDBJ whole genome shotgun (WGS) entry which is preliminary data.</text>
</comment>